<dbReference type="AlphaFoldDB" id="A0A0F0LXV9"/>
<dbReference type="PANTHER" id="PTHR35369:SF2">
    <property type="entry name" value="BLR3025 PROTEIN"/>
    <property type="match status" value="1"/>
</dbReference>
<keyword evidence="4" id="KW-1185">Reference proteome</keyword>
<dbReference type="PANTHER" id="PTHR35369">
    <property type="entry name" value="BLR3025 PROTEIN-RELATED"/>
    <property type="match status" value="1"/>
</dbReference>
<evidence type="ECO:0000259" key="2">
    <source>
        <dbReference type="Pfam" id="PF00817"/>
    </source>
</evidence>
<dbReference type="InterPro" id="IPR050356">
    <property type="entry name" value="SulA_CellDiv_inhibitor"/>
</dbReference>
<protein>
    <submittedName>
        <fullName evidence="3">DNA polymerase IV</fullName>
        <ecNumber evidence="3">2.7.7.7</ecNumber>
    </submittedName>
</protein>
<evidence type="ECO:0000313" key="3">
    <source>
        <dbReference type="EMBL" id="KJL38232.1"/>
    </source>
</evidence>
<dbReference type="InterPro" id="IPR043502">
    <property type="entry name" value="DNA/RNA_pol_sf"/>
</dbReference>
<dbReference type="InterPro" id="IPR001126">
    <property type="entry name" value="UmuC"/>
</dbReference>
<proteinExistence type="predicted"/>
<name>A0A0F0LXV9_9MICO</name>
<dbReference type="Proteomes" id="UP000033451">
    <property type="component" value="Unassembled WGS sequence"/>
</dbReference>
<evidence type="ECO:0000313" key="4">
    <source>
        <dbReference type="Proteomes" id="UP000033451"/>
    </source>
</evidence>
<reference evidence="3 4" key="1">
    <citation type="submission" date="2015-02" db="EMBL/GenBank/DDBJ databases">
        <title>Draft genome sequences of ten Microbacterium spp. with emphasis on heavy metal contaminated environments.</title>
        <authorList>
            <person name="Corretto E."/>
        </authorList>
    </citation>
    <scope>NUCLEOTIDE SEQUENCE [LARGE SCALE GENOMIC DNA]</scope>
    <source>
        <strain evidence="3 4">DSM 18659</strain>
    </source>
</reference>
<dbReference type="Gene3D" id="1.10.150.20">
    <property type="entry name" value="5' to 3' exonuclease, C-terminal subdomain"/>
    <property type="match status" value="1"/>
</dbReference>
<sequence>MMAAPARSLVLWVPDWPVAALAREEGTPPGEEGAVAIVAGNLVVACSAAARADGVRRGMKRRDAQARCPALRVVAADDARDNRLFLPLVSRVEQLAPGVQIVRAGLCALRARGPARYYEGEERAAQVLRAALGEAGVADVRAGVADGPFTAERAARAATTARDPVRVVAAGAAAAFLAPLPATVLADAADTGAEIVHLLARLGVHTLGEFAALEVERVAARLGPVGERLHALADGLDSRVVQPRTPPAELHAEIAFDPPLEIAEQVGFALRRTADAFIARLDDQRLVCTELRVALTGDRGEHGERVWLHPGSFDTAAVIDRVRWQLAEDDALASGVALVRLEPAAVEQASHHAPRLAGFGSGPDERVHHALSRVQAMLGHRGVLTPTLGGGRWLAEREVLVPWGDRVVLARERGRPWPGSLPSPLPATVYRPERAAAVVDVDGETVGVDERGILSAVPHQLTVEGRRLGVTSWAGPWPVIEREWDAARRRIAHRFQIVDARQSAWLLVCEAGVWSVEGRYD</sequence>
<dbReference type="EMBL" id="JYIY01000063">
    <property type="protein sequence ID" value="KJL38232.1"/>
    <property type="molecule type" value="Genomic_DNA"/>
</dbReference>
<gene>
    <name evidence="3" type="primary">dinB_1</name>
    <name evidence="3" type="ORF">RR49_00742</name>
</gene>
<keyword evidence="3" id="KW-0548">Nucleotidyltransferase</keyword>
<dbReference type="SUPFAM" id="SSF56672">
    <property type="entry name" value="DNA/RNA polymerases"/>
    <property type="match status" value="1"/>
</dbReference>
<dbReference type="GO" id="GO:0006281">
    <property type="term" value="P:DNA repair"/>
    <property type="evidence" value="ECO:0007669"/>
    <property type="project" value="InterPro"/>
</dbReference>
<comment type="caution">
    <text evidence="3">The sequence shown here is derived from an EMBL/GenBank/DDBJ whole genome shotgun (WGS) entry which is preliminary data.</text>
</comment>
<keyword evidence="3" id="KW-0808">Transferase</keyword>
<accession>A0A0F0LXV9</accession>
<keyword evidence="1" id="KW-0227">DNA damage</keyword>
<dbReference type="CDD" id="cd03468">
    <property type="entry name" value="PolY_like"/>
    <property type="match status" value="1"/>
</dbReference>
<dbReference type="STRING" id="400772.RR49_00742"/>
<organism evidence="3 4">
    <name type="scientific">Microbacterium ginsengisoli</name>
    <dbReference type="NCBI Taxonomy" id="400772"/>
    <lineage>
        <taxon>Bacteria</taxon>
        <taxon>Bacillati</taxon>
        <taxon>Actinomycetota</taxon>
        <taxon>Actinomycetes</taxon>
        <taxon>Micrococcales</taxon>
        <taxon>Microbacteriaceae</taxon>
        <taxon>Microbacterium</taxon>
    </lineage>
</organism>
<dbReference type="EC" id="2.7.7.7" evidence="3"/>
<dbReference type="Gene3D" id="3.40.1170.60">
    <property type="match status" value="1"/>
</dbReference>
<dbReference type="GO" id="GO:0003887">
    <property type="term" value="F:DNA-directed DNA polymerase activity"/>
    <property type="evidence" value="ECO:0007669"/>
    <property type="project" value="UniProtKB-EC"/>
</dbReference>
<evidence type="ECO:0000256" key="1">
    <source>
        <dbReference type="ARBA" id="ARBA00022763"/>
    </source>
</evidence>
<dbReference type="PATRIC" id="fig|400772.4.peg.773"/>
<feature type="domain" description="UmuC" evidence="2">
    <location>
        <begin position="34"/>
        <end position="152"/>
    </location>
</feature>
<dbReference type="Pfam" id="PF00817">
    <property type="entry name" value="IMS"/>
    <property type="match status" value="1"/>
</dbReference>